<accession>A0ABQ7CXH2</accession>
<comment type="caution">
    <text evidence="1">The sequence shown here is derived from an EMBL/GenBank/DDBJ whole genome shotgun (WGS) entry which is preliminary data.</text>
</comment>
<organism evidence="1 2">
    <name type="scientific">Brassica cretica</name>
    <name type="common">Mustard</name>
    <dbReference type="NCBI Taxonomy" id="69181"/>
    <lineage>
        <taxon>Eukaryota</taxon>
        <taxon>Viridiplantae</taxon>
        <taxon>Streptophyta</taxon>
        <taxon>Embryophyta</taxon>
        <taxon>Tracheophyta</taxon>
        <taxon>Spermatophyta</taxon>
        <taxon>Magnoliopsida</taxon>
        <taxon>eudicotyledons</taxon>
        <taxon>Gunneridae</taxon>
        <taxon>Pentapetalae</taxon>
        <taxon>rosids</taxon>
        <taxon>malvids</taxon>
        <taxon>Brassicales</taxon>
        <taxon>Brassicaceae</taxon>
        <taxon>Brassiceae</taxon>
        <taxon>Brassica</taxon>
    </lineage>
</organism>
<keyword evidence="2" id="KW-1185">Reference proteome</keyword>
<name>A0ABQ7CXH2_BRACR</name>
<evidence type="ECO:0000313" key="1">
    <source>
        <dbReference type="EMBL" id="KAF3564385.1"/>
    </source>
</evidence>
<proteinExistence type="predicted"/>
<gene>
    <name evidence="1" type="ORF">DY000_02015794</name>
</gene>
<protein>
    <submittedName>
        <fullName evidence="1">Uncharacterized protein</fullName>
    </submittedName>
</protein>
<dbReference type="Proteomes" id="UP000266723">
    <property type="component" value="Unassembled WGS sequence"/>
</dbReference>
<reference evidence="1 2" key="1">
    <citation type="journal article" date="2020" name="BMC Genomics">
        <title>Intraspecific diversification of the crop wild relative Brassica cretica Lam. using demographic model selection.</title>
        <authorList>
            <person name="Kioukis A."/>
            <person name="Michalopoulou V.A."/>
            <person name="Briers L."/>
            <person name="Pirintsos S."/>
            <person name="Studholme D.J."/>
            <person name="Pavlidis P."/>
            <person name="Sarris P.F."/>
        </authorList>
    </citation>
    <scope>NUCLEOTIDE SEQUENCE [LARGE SCALE GENOMIC DNA]</scope>
    <source>
        <strain evidence="2">cv. PFS-1207/04</strain>
    </source>
</reference>
<dbReference type="EMBL" id="QGKV02000759">
    <property type="protein sequence ID" value="KAF3564385.1"/>
    <property type="molecule type" value="Genomic_DNA"/>
</dbReference>
<evidence type="ECO:0000313" key="2">
    <source>
        <dbReference type="Proteomes" id="UP000266723"/>
    </source>
</evidence>
<sequence length="68" mass="7250">MSSSEDKCCWGKIFHEEISPSFGFQVPASRFLPPGPEFLSPGLGPFPRVWVPSPGSGSLPPASGFQAE</sequence>